<accession>A0A1Y2A3M6</accession>
<gene>
    <name evidence="2" type="ORF">BCR34DRAFT_583841</name>
</gene>
<reference evidence="2 3" key="1">
    <citation type="submission" date="2016-07" db="EMBL/GenBank/DDBJ databases">
        <title>Pervasive Adenine N6-methylation of Active Genes in Fungi.</title>
        <authorList>
            <consortium name="DOE Joint Genome Institute"/>
            <person name="Mondo S.J."/>
            <person name="Dannebaum R.O."/>
            <person name="Kuo R.C."/>
            <person name="Labutti K."/>
            <person name="Haridas S."/>
            <person name="Kuo A."/>
            <person name="Salamov A."/>
            <person name="Ahrendt S.R."/>
            <person name="Lipzen A."/>
            <person name="Sullivan W."/>
            <person name="Andreopoulos W.B."/>
            <person name="Clum A."/>
            <person name="Lindquist E."/>
            <person name="Daum C."/>
            <person name="Ramamoorthy G.K."/>
            <person name="Gryganskyi A."/>
            <person name="Culley D."/>
            <person name="Magnuson J.K."/>
            <person name="James T.Y."/>
            <person name="O'Malley M.A."/>
            <person name="Stajich J.E."/>
            <person name="Spatafora J.W."/>
            <person name="Visel A."/>
            <person name="Grigoriev I.V."/>
        </authorList>
    </citation>
    <scope>NUCLEOTIDE SEQUENCE [LARGE SCALE GENOMIC DNA]</scope>
    <source>
        <strain evidence="2 3">CBS 115471</strain>
    </source>
</reference>
<dbReference type="OrthoDB" id="10345548at2759"/>
<feature type="signal peptide" evidence="1">
    <location>
        <begin position="1"/>
        <end position="17"/>
    </location>
</feature>
<evidence type="ECO:0000313" key="3">
    <source>
        <dbReference type="Proteomes" id="UP000193144"/>
    </source>
</evidence>
<keyword evidence="3" id="KW-1185">Reference proteome</keyword>
<comment type="caution">
    <text evidence="2">The sequence shown here is derived from an EMBL/GenBank/DDBJ whole genome shotgun (WGS) entry which is preliminary data.</text>
</comment>
<evidence type="ECO:0000313" key="2">
    <source>
        <dbReference type="EMBL" id="ORY17074.1"/>
    </source>
</evidence>
<proteinExistence type="predicted"/>
<keyword evidence="1" id="KW-0732">Signal</keyword>
<name>A0A1Y2A3M6_9PLEO</name>
<feature type="chain" id="PRO_5012734099" evidence="1">
    <location>
        <begin position="18"/>
        <end position="112"/>
    </location>
</feature>
<dbReference type="EMBL" id="MCFA01000014">
    <property type="protein sequence ID" value="ORY17074.1"/>
    <property type="molecule type" value="Genomic_DNA"/>
</dbReference>
<sequence>MRLFLTIPLALVATTVAKQCTLTGSDTIIARSCPSRDCNDMKHMSPGGYCNVDCYCEGEVVGGDPYWFHMSSGCSSGNCWVRAKRTDCCGTITFGVELWWTLGRARKTVAVV</sequence>
<dbReference type="AlphaFoldDB" id="A0A1Y2A3M6"/>
<dbReference type="Proteomes" id="UP000193144">
    <property type="component" value="Unassembled WGS sequence"/>
</dbReference>
<organism evidence="2 3">
    <name type="scientific">Clohesyomyces aquaticus</name>
    <dbReference type="NCBI Taxonomy" id="1231657"/>
    <lineage>
        <taxon>Eukaryota</taxon>
        <taxon>Fungi</taxon>
        <taxon>Dikarya</taxon>
        <taxon>Ascomycota</taxon>
        <taxon>Pezizomycotina</taxon>
        <taxon>Dothideomycetes</taxon>
        <taxon>Pleosporomycetidae</taxon>
        <taxon>Pleosporales</taxon>
        <taxon>Lindgomycetaceae</taxon>
        <taxon>Clohesyomyces</taxon>
    </lineage>
</organism>
<evidence type="ECO:0000256" key="1">
    <source>
        <dbReference type="SAM" id="SignalP"/>
    </source>
</evidence>
<protein>
    <submittedName>
        <fullName evidence="2">Uncharacterized protein</fullName>
    </submittedName>
</protein>